<organism evidence="2 3">
    <name type="scientific">Pseudolycoriella hygida</name>
    <dbReference type="NCBI Taxonomy" id="35572"/>
    <lineage>
        <taxon>Eukaryota</taxon>
        <taxon>Metazoa</taxon>
        <taxon>Ecdysozoa</taxon>
        <taxon>Arthropoda</taxon>
        <taxon>Hexapoda</taxon>
        <taxon>Insecta</taxon>
        <taxon>Pterygota</taxon>
        <taxon>Neoptera</taxon>
        <taxon>Endopterygota</taxon>
        <taxon>Diptera</taxon>
        <taxon>Nematocera</taxon>
        <taxon>Sciaroidea</taxon>
        <taxon>Sciaridae</taxon>
        <taxon>Pseudolycoriella</taxon>
    </lineage>
</organism>
<dbReference type="InterPro" id="IPR051372">
    <property type="entry name" value="CWC21"/>
</dbReference>
<accession>A0A9Q0MP49</accession>
<evidence type="ECO:0000256" key="1">
    <source>
        <dbReference type="SAM" id="MobiDB-lite"/>
    </source>
</evidence>
<feature type="compositionally biased region" description="Polar residues" evidence="1">
    <location>
        <begin position="639"/>
        <end position="648"/>
    </location>
</feature>
<dbReference type="PANTHER" id="PTHR36562:SF6">
    <property type="entry name" value="EG:133E12.4 PROTEIN"/>
    <property type="match status" value="1"/>
</dbReference>
<sequence>SEAAPATPKGRKRLIRKKIEKPEDKDEAVKKTNDKNDKVENNKTDTKKDEKLTKVEKETPTKKRGIAKNISKDDLVLLAKATSDKVKTSIRPKRKSASALILAKAVQKKKALSPKTDPVKRGRKRRNSTGKIDVQRKQSERLRKDDKIRKGRSSSLLKSPDKLIKGARKRLLLPDKTDEKLRRRIKKEKQEPSSDSELLTVSRRRSDSISKCSDMTDISSLMDVPLNQLRDTEELIHFNESPDCIDLKLMDVADNFENKIIVKNKDLDQLGVPVLNDKLIGSDDVTKVEFISPCAVTPAVKEEVEEAFGCKLSCANVLTVATTNTTSDEKEIIEKSASLSPVLESEGISEISVKQFYGQPDFLENNLGIEEDPKLGEIVQVREKTKLDAEIEHESEDFPMTDVSTVEEESIVEENITAEDLSPHKTEMEIDENDDVTLEVTTNGVHEPEEKSVEKINPMEIDEKLTEPEFDDKLTKLEVAKVEDECMEISEEKIKNEEEIAALTNSPKQTITRDEPVIEPENKENIKNNFKESSDEKKNVISMNDENMDVQAIAESPESLRQKETHFLNLGLLTHKAAVAAKIEKQKQREQLQSNRGVEKSDKKKSRQPLKMTLHKGRGKAVNDKETASANNSEDDTYYTIQNEQGDNNTDKTDGAQSRKTHNRNHTSEASVATEPADGTKEIEKELVIPEKASSFRFHPEMLCNDRCFYCGGKFGLFDTPCHVAQIKSVERQQKILENEDKITEVSCLCDACFRHVDRRANCPSYKKRLSATNSSTDCNNANDTTDTQQVEPADPAQSTEVQTTHKNLHKSQMCIVTACDEVGSHTVRRKWFMKTKKMISKLLNLNLDGMAVGTLSLCDSHYDVISHLMICTLCKRKLLRNHIYYLSKELPRLQDLLKDEAIPVVIGTSPVVCKLCRYYANLLIKPPELRSHKSVFLKNYSKRPPKRPRLSQESTSTPPSITSDSGDKSSNQSTGQMVVDSDVMVDYDPPAMYNMASIMPNKVKSKGLSMSIEPKPSSSKEDISILRGNPNISMRELFPGEEEMGLQVNVPFNSGGQRTPEGWTKIMTTIQYDDPTRHLWEELQKPYGNQSSFLRHLILLEKYFRNGDLVLSPGATFNAVNYSESVQQRLQSFDSRCTLNNSLNNLYKMTNSPISIFPATKAKPKPSSTETTTAQANIIRLPDVLSPAERLESNKWRPTLMPVSSAPPTLDGQLYQSADGRKLPSLVQVQSGGKPYLISIHDYNRMCIMRRERLLREQMIERQQQAQQSIASQQKAMANQQSLLQKMQHQPPTGQLSATQQQPVSLLPVTKSTTSNPEENTNKISMSITQIPNKILEQNSVIPLNSKSSTLDSLLKVRKTNSASLLKPNLQSNNPSKSSNSISTINQQNVISITSTPSISAILNAQPPPAKSPTLSASSALDALMKTTQQATQSKMWSWTESLNSNGSVVIDNSAATLLSKIPKSLTVIPQQKSRSSKSCSED</sequence>
<feature type="compositionally biased region" description="Basic and acidic residues" evidence="1">
    <location>
        <begin position="20"/>
        <end position="61"/>
    </location>
</feature>
<dbReference type="PANTHER" id="PTHR36562">
    <property type="entry name" value="SERINE/ARGININE REPETITIVE MATRIX 2"/>
    <property type="match status" value="1"/>
</dbReference>
<protein>
    <submittedName>
        <fullName evidence="2">Uncharacterized protein</fullName>
    </submittedName>
</protein>
<gene>
    <name evidence="2" type="ORF">Bhyg_15980</name>
</gene>
<name>A0A9Q0MP49_9DIPT</name>
<evidence type="ECO:0000313" key="3">
    <source>
        <dbReference type="Proteomes" id="UP001151699"/>
    </source>
</evidence>
<feature type="non-terminal residue" evidence="2">
    <location>
        <position position="1"/>
    </location>
</feature>
<feature type="compositionally biased region" description="Basic and acidic residues" evidence="1">
    <location>
        <begin position="133"/>
        <end position="148"/>
    </location>
</feature>
<feature type="region of interest" description="Disordered" evidence="1">
    <location>
        <begin position="941"/>
        <end position="979"/>
    </location>
</feature>
<reference evidence="2" key="1">
    <citation type="submission" date="2022-07" db="EMBL/GenBank/DDBJ databases">
        <authorList>
            <person name="Trinca V."/>
            <person name="Uliana J.V.C."/>
            <person name="Torres T.T."/>
            <person name="Ward R.J."/>
            <person name="Monesi N."/>
        </authorList>
    </citation>
    <scope>NUCLEOTIDE SEQUENCE</scope>
    <source>
        <strain evidence="2">HSMRA1968</strain>
        <tissue evidence="2">Whole embryos</tissue>
    </source>
</reference>
<keyword evidence="3" id="KW-1185">Reference proteome</keyword>
<feature type="region of interest" description="Disordered" evidence="1">
    <location>
        <begin position="584"/>
        <end position="679"/>
    </location>
</feature>
<dbReference type="GO" id="GO:0005634">
    <property type="term" value="C:nucleus"/>
    <property type="evidence" value="ECO:0007669"/>
    <property type="project" value="TreeGrafter"/>
</dbReference>
<dbReference type="Proteomes" id="UP001151699">
    <property type="component" value="Unassembled WGS sequence"/>
</dbReference>
<feature type="region of interest" description="Disordered" evidence="1">
    <location>
        <begin position="104"/>
        <end position="160"/>
    </location>
</feature>
<feature type="compositionally biased region" description="Basic residues" evidence="1">
    <location>
        <begin position="603"/>
        <end position="619"/>
    </location>
</feature>
<feature type="compositionally biased region" description="Basic residues" evidence="1">
    <location>
        <begin position="9"/>
        <end position="19"/>
    </location>
</feature>
<evidence type="ECO:0000313" key="2">
    <source>
        <dbReference type="EMBL" id="KAJ6633244.1"/>
    </source>
</evidence>
<feature type="non-terminal residue" evidence="2">
    <location>
        <position position="1484"/>
    </location>
</feature>
<proteinExistence type="predicted"/>
<comment type="caution">
    <text evidence="2">The sequence shown here is derived from an EMBL/GenBank/DDBJ whole genome shotgun (WGS) entry which is preliminary data.</text>
</comment>
<feature type="compositionally biased region" description="Low complexity" evidence="1">
    <location>
        <begin position="771"/>
        <end position="788"/>
    </location>
</feature>
<dbReference type="OrthoDB" id="249703at2759"/>
<feature type="region of interest" description="Disordered" evidence="1">
    <location>
        <begin position="770"/>
        <end position="803"/>
    </location>
</feature>
<dbReference type="EMBL" id="WJQU01002132">
    <property type="protein sequence ID" value="KAJ6633244.1"/>
    <property type="molecule type" value="Genomic_DNA"/>
</dbReference>
<feature type="compositionally biased region" description="Basic residues" evidence="1">
    <location>
        <begin position="941"/>
        <end position="950"/>
    </location>
</feature>
<feature type="compositionally biased region" description="Low complexity" evidence="1">
    <location>
        <begin position="952"/>
        <end position="965"/>
    </location>
</feature>
<feature type="region of interest" description="Disordered" evidence="1">
    <location>
        <begin position="1"/>
        <end position="74"/>
    </location>
</feature>